<gene>
    <name evidence="2" type="ORF">B0I35DRAFT_424964</name>
</gene>
<dbReference type="AlphaFoldDB" id="A0A8K0WU36"/>
<feature type="domain" description="Heterokaryon incompatibility" evidence="1">
    <location>
        <begin position="82"/>
        <end position="288"/>
    </location>
</feature>
<dbReference type="Pfam" id="PF06985">
    <property type="entry name" value="HET"/>
    <property type="match status" value="1"/>
</dbReference>
<dbReference type="Proteomes" id="UP000813444">
    <property type="component" value="Unassembled WGS sequence"/>
</dbReference>
<comment type="caution">
    <text evidence="2">The sequence shown here is derived from an EMBL/GenBank/DDBJ whole genome shotgun (WGS) entry which is preliminary data.</text>
</comment>
<dbReference type="PANTHER" id="PTHR24148:SF64">
    <property type="entry name" value="HETEROKARYON INCOMPATIBILITY DOMAIN-CONTAINING PROTEIN"/>
    <property type="match status" value="1"/>
</dbReference>
<sequence>MSAPDRSWWTEEMHALATEWAEQYLDQHYQNEGIPAHPLDRSQAEDIRILELQPGQGDDTIVCRLKPQPLVSPARFRSTEPYEAVSYVWGDPSLIHRIEIQAYSSSGLSGDDTTEASRPFSVTGSVYKLLRHLRNPEKPRRLWIDQICIRQEDREEKMRQIRRMAEIYSGAFSVIIWLGDGKDRSPDEIKFVHTSIDLYSHLQKTTPESAGVQSDQPNTVTRNIDDSFLPMELESIGNSAVSEWEDYVRSHARGSPTSLDELLAAGMALFEQFLQGQRWFSRAWTFQECVMSRDAQVVYGSDSRNWKLLVQACQYIAAHATSDRRFAISRSLQVGRLVDDIVLRGAYHQDASDLLIQLQGPSHPLWEEQQKRSERNGFERLMGKTRLKALLPLLRPTEATEPVDKVFALTGFAHDDGSNIIFPNHPQEVGLLYLSVVKYWINSPRTSTAVRTTGRADKYTYWDEIPSPLYVQEPDMSFLSHIRYDHDNRHFMPTWVPDWSLPLEVVPLSECHNFRASGDWVEPAIINDAGFIPDLRIPGIHVMTIAKISASPQAYEEHTEILGAPGTHYPLTSMTYLDAYLQLMRPVDISNVSAPPSSQDANGGFWRHRRGGTEVTKLHNNHSPNKAHYTHEDIKNALNKEPSQQEDHAAQIRCLAEGRSLVTTDAGFIGLAPRLTAPGDQVHVLPGAATPIILRETGMGSFILIGECYIFGIMHGEAMEQLPPEEVKGLVLL</sequence>
<keyword evidence="3" id="KW-1185">Reference proteome</keyword>
<protein>
    <submittedName>
        <fullName evidence="2">Heterokaryon incompatibility protein-domain-containing protein</fullName>
    </submittedName>
</protein>
<evidence type="ECO:0000313" key="2">
    <source>
        <dbReference type="EMBL" id="KAH7324782.1"/>
    </source>
</evidence>
<accession>A0A8K0WU36</accession>
<dbReference type="InterPro" id="IPR010730">
    <property type="entry name" value="HET"/>
</dbReference>
<proteinExistence type="predicted"/>
<dbReference type="PANTHER" id="PTHR24148">
    <property type="entry name" value="ANKYRIN REPEAT DOMAIN-CONTAINING PROTEIN 39 HOMOLOG-RELATED"/>
    <property type="match status" value="1"/>
</dbReference>
<reference evidence="2" key="1">
    <citation type="journal article" date="2021" name="Nat. Commun.">
        <title>Genetic determinants of endophytism in the Arabidopsis root mycobiome.</title>
        <authorList>
            <person name="Mesny F."/>
            <person name="Miyauchi S."/>
            <person name="Thiergart T."/>
            <person name="Pickel B."/>
            <person name="Atanasova L."/>
            <person name="Karlsson M."/>
            <person name="Huettel B."/>
            <person name="Barry K.W."/>
            <person name="Haridas S."/>
            <person name="Chen C."/>
            <person name="Bauer D."/>
            <person name="Andreopoulos W."/>
            <person name="Pangilinan J."/>
            <person name="LaButti K."/>
            <person name="Riley R."/>
            <person name="Lipzen A."/>
            <person name="Clum A."/>
            <person name="Drula E."/>
            <person name="Henrissat B."/>
            <person name="Kohler A."/>
            <person name="Grigoriev I.V."/>
            <person name="Martin F.M."/>
            <person name="Hacquard S."/>
        </authorList>
    </citation>
    <scope>NUCLEOTIDE SEQUENCE</scope>
    <source>
        <strain evidence="2">MPI-CAGE-CH-0235</strain>
    </source>
</reference>
<dbReference type="EMBL" id="JAGPNK010000003">
    <property type="protein sequence ID" value="KAH7324782.1"/>
    <property type="molecule type" value="Genomic_DNA"/>
</dbReference>
<evidence type="ECO:0000259" key="1">
    <source>
        <dbReference type="Pfam" id="PF06985"/>
    </source>
</evidence>
<dbReference type="OrthoDB" id="2288928at2759"/>
<dbReference type="Pfam" id="PF26639">
    <property type="entry name" value="Het-6_barrel"/>
    <property type="match status" value="1"/>
</dbReference>
<organism evidence="2 3">
    <name type="scientific">Stachybotrys elegans</name>
    <dbReference type="NCBI Taxonomy" id="80388"/>
    <lineage>
        <taxon>Eukaryota</taxon>
        <taxon>Fungi</taxon>
        <taxon>Dikarya</taxon>
        <taxon>Ascomycota</taxon>
        <taxon>Pezizomycotina</taxon>
        <taxon>Sordariomycetes</taxon>
        <taxon>Hypocreomycetidae</taxon>
        <taxon>Hypocreales</taxon>
        <taxon>Stachybotryaceae</taxon>
        <taxon>Stachybotrys</taxon>
    </lineage>
</organism>
<dbReference type="InterPro" id="IPR052895">
    <property type="entry name" value="HetReg/Transcr_Mod"/>
</dbReference>
<name>A0A8K0WU36_9HYPO</name>
<evidence type="ECO:0000313" key="3">
    <source>
        <dbReference type="Proteomes" id="UP000813444"/>
    </source>
</evidence>